<proteinExistence type="predicted"/>
<feature type="compositionally biased region" description="Basic and acidic residues" evidence="1">
    <location>
        <begin position="137"/>
        <end position="152"/>
    </location>
</feature>
<keyword evidence="3" id="KW-1185">Reference proteome</keyword>
<dbReference type="EMBL" id="VCAU01000004">
    <property type="protein sequence ID" value="KAF9894445.1"/>
    <property type="molecule type" value="Genomic_DNA"/>
</dbReference>
<reference evidence="2" key="2">
    <citation type="submission" date="2020-02" db="EMBL/GenBank/DDBJ databases">
        <authorList>
            <person name="Gilchrist C.L.M."/>
            <person name="Chooi Y.-H."/>
        </authorList>
    </citation>
    <scope>NUCLEOTIDE SEQUENCE</scope>
    <source>
        <strain evidence="2">MST-FP2251</strain>
    </source>
</reference>
<feature type="region of interest" description="Disordered" evidence="1">
    <location>
        <begin position="44"/>
        <end position="99"/>
    </location>
</feature>
<feature type="compositionally biased region" description="Polar residues" evidence="1">
    <location>
        <begin position="71"/>
        <end position="81"/>
    </location>
</feature>
<name>A0AAD4GZ70_ASPNN</name>
<evidence type="ECO:0000313" key="3">
    <source>
        <dbReference type="Proteomes" id="UP001194746"/>
    </source>
</evidence>
<accession>A0AAD4GZ70</accession>
<dbReference type="Proteomes" id="UP001194746">
    <property type="component" value="Unassembled WGS sequence"/>
</dbReference>
<evidence type="ECO:0000256" key="1">
    <source>
        <dbReference type="SAM" id="MobiDB-lite"/>
    </source>
</evidence>
<sequence length="164" mass="18578">MANSGKKYSGSDKYWRGNYGVNPGIDDNGYYIKGTPVYRQYREYKQANKDAGDASSGYKDLQSSKEAQRPAYQNRNPTQSGPKMRHIGKHEQLGGLAGYAASTAKRHADLREGFNTGFKKVLEKKNELAGHVQQAENARRSEEKYTRYERNNHVKNNNAKNKRG</sequence>
<reference evidence="2" key="1">
    <citation type="journal article" date="2019" name="Beilstein J. Org. Chem.">
        <title>Nanangenines: drimane sesquiterpenoids as the dominant metabolite cohort of a novel Australian fungus, Aspergillus nanangensis.</title>
        <authorList>
            <person name="Lacey H.J."/>
            <person name="Gilchrist C.L.M."/>
            <person name="Crombie A."/>
            <person name="Kalaitzis J.A."/>
            <person name="Vuong D."/>
            <person name="Rutledge P.J."/>
            <person name="Turner P."/>
            <person name="Pitt J.I."/>
            <person name="Lacey E."/>
            <person name="Chooi Y.H."/>
            <person name="Piggott A.M."/>
        </authorList>
    </citation>
    <scope>NUCLEOTIDE SEQUENCE</scope>
    <source>
        <strain evidence="2">MST-FP2251</strain>
    </source>
</reference>
<organism evidence="2 3">
    <name type="scientific">Aspergillus nanangensis</name>
    <dbReference type="NCBI Taxonomy" id="2582783"/>
    <lineage>
        <taxon>Eukaryota</taxon>
        <taxon>Fungi</taxon>
        <taxon>Dikarya</taxon>
        <taxon>Ascomycota</taxon>
        <taxon>Pezizomycotina</taxon>
        <taxon>Eurotiomycetes</taxon>
        <taxon>Eurotiomycetidae</taxon>
        <taxon>Eurotiales</taxon>
        <taxon>Aspergillaceae</taxon>
        <taxon>Aspergillus</taxon>
        <taxon>Aspergillus subgen. Circumdati</taxon>
    </lineage>
</organism>
<evidence type="ECO:0000313" key="2">
    <source>
        <dbReference type="EMBL" id="KAF9894445.1"/>
    </source>
</evidence>
<feature type="compositionally biased region" description="Low complexity" evidence="1">
    <location>
        <begin position="154"/>
        <end position="164"/>
    </location>
</feature>
<dbReference type="AlphaFoldDB" id="A0AAD4GZ70"/>
<protein>
    <submittedName>
        <fullName evidence="2">Uncharacterized protein</fullName>
    </submittedName>
</protein>
<feature type="region of interest" description="Disordered" evidence="1">
    <location>
        <begin position="127"/>
        <end position="164"/>
    </location>
</feature>
<gene>
    <name evidence="2" type="ORF">FE257_007948</name>
</gene>
<comment type="caution">
    <text evidence="2">The sequence shown here is derived from an EMBL/GenBank/DDBJ whole genome shotgun (WGS) entry which is preliminary data.</text>
</comment>